<dbReference type="EMBL" id="JBHULE010000019">
    <property type="protein sequence ID" value="MFD2562883.1"/>
    <property type="molecule type" value="Genomic_DNA"/>
</dbReference>
<proteinExistence type="predicted"/>
<comment type="caution">
    <text evidence="1">The sequence shown here is derived from an EMBL/GenBank/DDBJ whole genome shotgun (WGS) entry which is preliminary data.</text>
</comment>
<evidence type="ECO:0000313" key="2">
    <source>
        <dbReference type="Proteomes" id="UP001597319"/>
    </source>
</evidence>
<dbReference type="InterPro" id="IPR037883">
    <property type="entry name" value="Knr4/Smi1-like_sf"/>
</dbReference>
<dbReference type="Proteomes" id="UP001597319">
    <property type="component" value="Unassembled WGS sequence"/>
</dbReference>
<name>A0ABW5LDC4_9FLAO</name>
<gene>
    <name evidence="1" type="ORF">ACFSR1_09425</name>
</gene>
<protein>
    <recommendedName>
        <fullName evidence="3">SMI1/KNR4 family protein</fullName>
    </recommendedName>
</protein>
<keyword evidence="2" id="KW-1185">Reference proteome</keyword>
<sequence>MNLKKTIEKIIGRTLFSEEGIQKASILEQEKRLNIKIPSVLKELYSTAGNNTLFSDGFHHLAEITELFIKDNKLVFLQENQSVLHWAVDLADSKTVYQTTDQSFDKDVEWYSEELHVDQFIETIIYLQCVMSDESFHNKAKSGFRYFASLDISEYHNNKKSKNFIDNLHNDFRQIVNGNGLSIYWNPETILLYFLDKENQISDMILTCTKNEDVFDSLIDEYGFWEL</sequence>
<evidence type="ECO:0000313" key="1">
    <source>
        <dbReference type="EMBL" id="MFD2562883.1"/>
    </source>
</evidence>
<dbReference type="RefSeq" id="WP_378291854.1">
    <property type="nucleotide sequence ID" value="NZ_JBHULE010000019.1"/>
</dbReference>
<accession>A0ABW5LDC4</accession>
<evidence type="ECO:0008006" key="3">
    <source>
        <dbReference type="Google" id="ProtNLM"/>
    </source>
</evidence>
<dbReference type="SUPFAM" id="SSF160631">
    <property type="entry name" value="SMI1/KNR4-like"/>
    <property type="match status" value="1"/>
</dbReference>
<reference evidence="2" key="1">
    <citation type="journal article" date="2019" name="Int. J. Syst. Evol. Microbiol.">
        <title>The Global Catalogue of Microorganisms (GCM) 10K type strain sequencing project: providing services to taxonomists for standard genome sequencing and annotation.</title>
        <authorList>
            <consortium name="The Broad Institute Genomics Platform"/>
            <consortium name="The Broad Institute Genome Sequencing Center for Infectious Disease"/>
            <person name="Wu L."/>
            <person name="Ma J."/>
        </authorList>
    </citation>
    <scope>NUCLEOTIDE SEQUENCE [LARGE SCALE GENOMIC DNA]</scope>
    <source>
        <strain evidence="2">KCTC 52274</strain>
    </source>
</reference>
<organism evidence="1 2">
    <name type="scientific">Aquimarina rubra</name>
    <dbReference type="NCBI Taxonomy" id="1920033"/>
    <lineage>
        <taxon>Bacteria</taxon>
        <taxon>Pseudomonadati</taxon>
        <taxon>Bacteroidota</taxon>
        <taxon>Flavobacteriia</taxon>
        <taxon>Flavobacteriales</taxon>
        <taxon>Flavobacteriaceae</taxon>
        <taxon>Aquimarina</taxon>
    </lineage>
</organism>